<feature type="domain" description="AD" evidence="12">
    <location>
        <begin position="70"/>
        <end position="165"/>
    </location>
</feature>
<sequence length="172" mass="19369">MPGDWHLLGPLEWTRYVNKEVKVTAGKDVERCGWLLTVDPVSASLVLLDFKADGQTSVDLVMGHAVKEVQVLQEPDEKTLNRLQTSFVPVRSCSLDSEELRRRRASLKDWLQKNLIPVEEEGEELKVAGVLLIRAPYTPDDCCSSNQIILDRIQKLIHNLDSQNSTDQCGTD</sequence>
<dbReference type="PROSITE" id="PS52001">
    <property type="entry name" value="AD"/>
    <property type="match status" value="1"/>
</dbReference>
<dbReference type="KEGG" id="csem:103383304"/>
<dbReference type="Pfam" id="PF06372">
    <property type="entry name" value="Gemin6"/>
    <property type="match status" value="1"/>
</dbReference>
<dbReference type="Ensembl" id="ENSCSET00000033233.1">
    <property type="protein sequence ID" value="ENSCSEP00000032809.1"/>
    <property type="gene ID" value="ENSCSEG00000021066.1"/>
</dbReference>
<dbReference type="GO" id="GO:0000387">
    <property type="term" value="P:spliceosomal snRNP assembly"/>
    <property type="evidence" value="ECO:0007669"/>
    <property type="project" value="TreeGrafter"/>
</dbReference>
<reference evidence="13" key="2">
    <citation type="submission" date="2025-08" db="UniProtKB">
        <authorList>
            <consortium name="Ensembl"/>
        </authorList>
    </citation>
    <scope>IDENTIFICATION</scope>
</reference>
<dbReference type="FunFam" id="2.30.30.100:FF:000038">
    <property type="entry name" value="Gem-associated protein 6"/>
    <property type="match status" value="1"/>
</dbReference>
<dbReference type="GO" id="GO:0097504">
    <property type="term" value="C:Gemini of Cajal bodies"/>
    <property type="evidence" value="ECO:0007669"/>
    <property type="project" value="UniProtKB-SubCell"/>
</dbReference>
<evidence type="ECO:0000256" key="2">
    <source>
        <dbReference type="ARBA" id="ARBA00004642"/>
    </source>
</evidence>
<keyword evidence="6" id="KW-0508">mRNA splicing</keyword>
<dbReference type="GO" id="GO:0000245">
    <property type="term" value="P:spliceosomal complex assembly"/>
    <property type="evidence" value="ECO:0007669"/>
    <property type="project" value="InterPro"/>
</dbReference>
<dbReference type="CTD" id="79833"/>
<name>A0A3P8X1E4_CYNSE</name>
<accession>A0A3P8X1E4</accession>
<dbReference type="InterPro" id="IPR046857">
    <property type="entry name" value="Gemin6_Sm-like_dom"/>
</dbReference>
<dbReference type="GO" id="GO:0032797">
    <property type="term" value="C:SMN complex"/>
    <property type="evidence" value="ECO:0007669"/>
    <property type="project" value="TreeGrafter"/>
</dbReference>
<dbReference type="RefSeq" id="XP_008314590.1">
    <property type="nucleotide sequence ID" value="XM_008316368.3"/>
</dbReference>
<evidence type="ECO:0000313" key="14">
    <source>
        <dbReference type="Proteomes" id="UP000265120"/>
    </source>
</evidence>
<organism evidence="13 14">
    <name type="scientific">Cynoglossus semilaevis</name>
    <name type="common">Tongue sole</name>
    <dbReference type="NCBI Taxonomy" id="244447"/>
    <lineage>
        <taxon>Eukaryota</taxon>
        <taxon>Metazoa</taxon>
        <taxon>Chordata</taxon>
        <taxon>Craniata</taxon>
        <taxon>Vertebrata</taxon>
        <taxon>Euteleostomi</taxon>
        <taxon>Actinopterygii</taxon>
        <taxon>Neopterygii</taxon>
        <taxon>Teleostei</taxon>
        <taxon>Neoteleostei</taxon>
        <taxon>Acanthomorphata</taxon>
        <taxon>Carangaria</taxon>
        <taxon>Pleuronectiformes</taxon>
        <taxon>Pleuronectoidei</taxon>
        <taxon>Cynoglossidae</taxon>
        <taxon>Cynoglossinae</taxon>
        <taxon>Cynoglossus</taxon>
    </lineage>
</organism>
<dbReference type="OrthoDB" id="77463at2759"/>
<dbReference type="InterPro" id="IPR009422">
    <property type="entry name" value="Gemin6"/>
</dbReference>
<comment type="function">
    <text evidence="9">The SMN complex catalyzes the assembly of small nuclear ribonucleoproteins (snRNPs), the building blocks of the spliceosome, and thereby plays an important role in the splicing of cellular pre-mRNAs. Most spliceosomal snRNPs contain a common set of Sm proteins SNRPB, SNRPD1, SNRPD2, SNRPD3, SNRPE, SNRPF and SNRPG that assemble in a heptameric protein ring on the Sm site of the small nuclear RNA to form the core snRNP (Sm core). In the cytosol, the Sm proteins SNRPD1, SNRPD2, SNRPE, SNRPF and SNRPG are trapped in an inactive 6S pICln-Sm complex by the chaperone CLNS1A that controls the assembly of the core snRNP. To assemble core snRNPs, the SMN complex accepts the trapped 5Sm proteins from CLNS1A forming an intermediate. Binding of snRNA inside 5Sm triggers eviction of the SMN complex, thereby allowing binding of SNRPD3 and SNRPB to complete assembly of the core snRNP.</text>
</comment>
<dbReference type="InterPro" id="IPR046856">
    <property type="entry name" value="Gemin6_C"/>
</dbReference>
<evidence type="ECO:0000256" key="5">
    <source>
        <dbReference type="ARBA" id="ARBA00022664"/>
    </source>
</evidence>
<dbReference type="GeneTree" id="ENSGT00390000006712"/>
<dbReference type="PANTHER" id="PTHR14710:SF2">
    <property type="entry name" value="GEM-ASSOCIATED PROTEIN 6"/>
    <property type="match status" value="1"/>
</dbReference>
<dbReference type="Gene3D" id="2.30.30.100">
    <property type="match status" value="1"/>
</dbReference>
<evidence type="ECO:0000256" key="8">
    <source>
        <dbReference type="ARBA" id="ARBA00034695"/>
    </source>
</evidence>
<evidence type="ECO:0000256" key="11">
    <source>
        <dbReference type="ARBA" id="ARBA00067670"/>
    </source>
</evidence>
<dbReference type="InterPro" id="IPR047574">
    <property type="entry name" value="AD"/>
</dbReference>
<evidence type="ECO:0000256" key="7">
    <source>
        <dbReference type="ARBA" id="ARBA00023242"/>
    </source>
</evidence>
<evidence type="ECO:0000256" key="9">
    <source>
        <dbReference type="ARBA" id="ARBA00059373"/>
    </source>
</evidence>
<keyword evidence="14" id="KW-1185">Reference proteome</keyword>
<dbReference type="InParanoid" id="A0A3P8X1E4"/>
<evidence type="ECO:0000259" key="12">
    <source>
        <dbReference type="PROSITE" id="PS52001"/>
    </source>
</evidence>
<evidence type="ECO:0000313" key="13">
    <source>
        <dbReference type="Ensembl" id="ENSCSEP00000032809.1"/>
    </source>
</evidence>
<dbReference type="GeneID" id="103383304"/>
<dbReference type="STRING" id="244447.ENSCSEP00000032809"/>
<dbReference type="OMA" id="LEWEDYV"/>
<comment type="subunit">
    <text evidence="10">Part of the core SMN complex that contains SMN1, GEMIN2/SIP1, DDX20/GEMIN3, GEMIN4, GEMIN5, GEMIN6, GEMIN7, GEMIN8 and STRAP/UNRIP. Part of the SMN-Sm complex that contains SMN1, GEMIN2/SIP1, DDX20/GEMIN3, GEMIN4, GEMIN5, GEMIN6, GEMIN7, GEMIN8, STRAP/UNRIP and the Sm proteins SNRPB, SNRPD1, SNRPD2, SNRPD3, SNRPE, SNRPF and SNRPG. Interacts with GEMIN7; the interaction is direct. Interacts with GEMIN8; the interaction is direct. Interacts with SNRPB, SNRPD2, SNRPD3 and SNRPE; the interaction is direct.</text>
</comment>
<comment type="subcellular location">
    <subcellularLocation>
        <location evidence="1">Cytoplasm</location>
    </subcellularLocation>
    <subcellularLocation>
        <location evidence="8">Nucleus</location>
        <location evidence="8">Gem</location>
    </subcellularLocation>
    <subcellularLocation>
        <location evidence="2">Nucleus</location>
        <location evidence="2">Nucleoplasm</location>
    </subcellularLocation>
</comment>
<dbReference type="CDD" id="cd11676">
    <property type="entry name" value="Gemin6"/>
    <property type="match status" value="1"/>
</dbReference>
<reference evidence="13 14" key="1">
    <citation type="journal article" date="2014" name="Nat. Genet.">
        <title>Whole-genome sequence of a flatfish provides insights into ZW sex chromosome evolution and adaptation to a benthic lifestyle.</title>
        <authorList>
            <person name="Chen S."/>
            <person name="Zhang G."/>
            <person name="Shao C."/>
            <person name="Huang Q."/>
            <person name="Liu G."/>
            <person name="Zhang P."/>
            <person name="Song W."/>
            <person name="An N."/>
            <person name="Chalopin D."/>
            <person name="Volff J.N."/>
            <person name="Hong Y."/>
            <person name="Li Q."/>
            <person name="Sha Z."/>
            <person name="Zhou H."/>
            <person name="Xie M."/>
            <person name="Yu Q."/>
            <person name="Liu Y."/>
            <person name="Xiang H."/>
            <person name="Wang N."/>
            <person name="Wu K."/>
            <person name="Yang C."/>
            <person name="Zhou Q."/>
            <person name="Liao X."/>
            <person name="Yang L."/>
            <person name="Hu Q."/>
            <person name="Zhang J."/>
            <person name="Meng L."/>
            <person name="Jin L."/>
            <person name="Tian Y."/>
            <person name="Lian J."/>
            <person name="Yang J."/>
            <person name="Miao G."/>
            <person name="Liu S."/>
            <person name="Liang Z."/>
            <person name="Yan F."/>
            <person name="Li Y."/>
            <person name="Sun B."/>
            <person name="Zhang H."/>
            <person name="Zhang J."/>
            <person name="Zhu Y."/>
            <person name="Du M."/>
            <person name="Zhao Y."/>
            <person name="Schartl M."/>
            <person name="Tang Q."/>
            <person name="Wang J."/>
        </authorList>
    </citation>
    <scope>NUCLEOTIDE SEQUENCE</scope>
</reference>
<keyword evidence="5" id="KW-0507">mRNA processing</keyword>
<evidence type="ECO:0000256" key="10">
    <source>
        <dbReference type="ARBA" id="ARBA00065613"/>
    </source>
</evidence>
<keyword evidence="7" id="KW-0539">Nucleus</keyword>
<protein>
    <recommendedName>
        <fullName evidence="11">Gem-associated protein 6</fullName>
    </recommendedName>
</protein>
<dbReference type="PANTHER" id="PTHR14710">
    <property type="entry name" value="GEM-ASSOCIATED PROTEIN 6"/>
    <property type="match status" value="1"/>
</dbReference>
<evidence type="ECO:0000256" key="3">
    <source>
        <dbReference type="ARBA" id="ARBA00022490"/>
    </source>
</evidence>
<dbReference type="AlphaFoldDB" id="A0A3P8X1E4"/>
<evidence type="ECO:0000256" key="4">
    <source>
        <dbReference type="ARBA" id="ARBA00022553"/>
    </source>
</evidence>
<keyword evidence="3" id="KW-0963">Cytoplasm</keyword>
<evidence type="ECO:0000256" key="6">
    <source>
        <dbReference type="ARBA" id="ARBA00023187"/>
    </source>
</evidence>
<dbReference type="Proteomes" id="UP000265120">
    <property type="component" value="Chromosome 9"/>
</dbReference>
<dbReference type="Pfam" id="PF20417">
    <property type="entry name" value="Gemin6_C"/>
    <property type="match status" value="1"/>
</dbReference>
<evidence type="ECO:0000256" key="1">
    <source>
        <dbReference type="ARBA" id="ARBA00004496"/>
    </source>
</evidence>
<proteinExistence type="predicted"/>
<reference evidence="13" key="3">
    <citation type="submission" date="2025-09" db="UniProtKB">
        <authorList>
            <consortium name="Ensembl"/>
        </authorList>
    </citation>
    <scope>IDENTIFICATION</scope>
</reference>
<keyword evidence="4" id="KW-0597">Phosphoprotein</keyword>